<evidence type="ECO:0000256" key="1">
    <source>
        <dbReference type="SAM" id="MobiDB-lite"/>
    </source>
</evidence>
<feature type="region of interest" description="Disordered" evidence="1">
    <location>
        <begin position="322"/>
        <end position="367"/>
    </location>
</feature>
<sequence length="367" mass="40338">MSLPDSANFGDPRRSPGTPVPLAGVSYYGSPRPSRPSELDVDTTPSVPEPIGRCLYCSAPSQPFLCWTCTKLLRRILSEVPWLMRRLHESAYGEAKVAKAGLRVSTGERLPSLPLNARAADMMRDAARLVAWAEQVVGLDPAHVAQSDAPEYAARSLAAEPGAMGRHPWAPDALRWALQWQQDAERVIDLPPDQAYAGPCQAWRVERVENHRGEVVREIRTDERCGTPLYVDAEDLVATCYRCGSTWRVEELQREALDRVDDTPRTAADMFRLFKMLGRDVPRSTFYRLMTKVEAVGYRDGFPVYAYSAVSAAVDERERAAAERAAAGKAKRGRPRKAAAVDTPTPSVDAHTPEVVPSGSPQPTASG</sequence>
<gene>
    <name evidence="2" type="primary">77</name>
    <name evidence="2" type="ORF">SEA_BRYLER_77</name>
</gene>
<keyword evidence="3" id="KW-1185">Reference proteome</keyword>
<dbReference type="KEGG" id="vg:60322791"/>
<evidence type="ECO:0000313" key="2">
    <source>
        <dbReference type="EMBL" id="QGH80452.1"/>
    </source>
</evidence>
<evidence type="ECO:0000313" key="3">
    <source>
        <dbReference type="Proteomes" id="UP000405876"/>
    </source>
</evidence>
<dbReference type="Proteomes" id="UP000405876">
    <property type="component" value="Segment"/>
</dbReference>
<accession>A0A5Q2WPF0</accession>
<name>A0A5Q2WPF0_9CAUD</name>
<reference evidence="2 3" key="1">
    <citation type="submission" date="2019-08" db="EMBL/GenBank/DDBJ databases">
        <authorList>
            <person name="Bianchetto T."/>
            <person name="Ward B."/>
            <person name="Althoff P."/>
            <person name="Ashe A."/>
            <person name="Boggs D."/>
            <person name="Devereaux C."/>
            <person name="Kar E."/>
            <person name="Naccarato C."/>
            <person name="Sanders S."/>
            <person name="Haydock J."/>
            <person name="Ettinger A.-S.H."/>
            <person name="Ettinger W.F."/>
            <person name="Anders K.R."/>
            <person name="Garlena R.A."/>
            <person name="Russell D.A."/>
            <person name="Pope W.H."/>
            <person name="Jacobs-Sera D."/>
            <person name="Hatfull G.F."/>
        </authorList>
    </citation>
    <scope>NUCLEOTIDE SEQUENCE [LARGE SCALE GENOMIC DNA]</scope>
</reference>
<organism evidence="2 3">
    <name type="scientific">Mycobacterium phage Bryler</name>
    <dbReference type="NCBI Taxonomy" id="2653755"/>
    <lineage>
        <taxon>Viruses</taxon>
        <taxon>Duplodnaviria</taxon>
        <taxon>Heunggongvirae</taxon>
        <taxon>Uroviricota</taxon>
        <taxon>Caudoviricetes</taxon>
        <taxon>Weiservirinae</taxon>
        <taxon>Unicornvirus</taxon>
        <taxon>Unicornvirus bryler</taxon>
    </lineage>
</organism>
<protein>
    <submittedName>
        <fullName evidence="2">Uncharacterized protein</fullName>
    </submittedName>
</protein>
<proteinExistence type="predicted"/>
<feature type="region of interest" description="Disordered" evidence="1">
    <location>
        <begin position="1"/>
        <end position="45"/>
    </location>
</feature>
<dbReference type="RefSeq" id="YP_009951355.1">
    <property type="nucleotide sequence ID" value="NC_051600.1"/>
</dbReference>
<dbReference type="GeneID" id="60322791"/>
<dbReference type="EMBL" id="MN369762">
    <property type="protein sequence ID" value="QGH80452.1"/>
    <property type="molecule type" value="Genomic_DNA"/>
</dbReference>